<dbReference type="Proteomes" id="UP000016648">
    <property type="component" value="Unassembled WGS sequence"/>
</dbReference>
<gene>
    <name evidence="2" type="ORF">HMPREF9135_0694</name>
</gene>
<keyword evidence="2" id="KW-0378">Hydrolase</keyword>
<proteinExistence type="predicted"/>
<comment type="caution">
    <text evidence="2">The sequence shown here is derived from an EMBL/GenBank/DDBJ whole genome shotgun (WGS) entry which is preliminary data.</text>
</comment>
<dbReference type="InterPro" id="IPR009045">
    <property type="entry name" value="Zn_M74/Hedgehog-like"/>
</dbReference>
<reference evidence="2 3" key="1">
    <citation type="submission" date="2013-08" db="EMBL/GenBank/DDBJ databases">
        <authorList>
            <person name="Durkin A.S."/>
            <person name="Haft D.R."/>
            <person name="McCorrison J."/>
            <person name="Torralba M."/>
            <person name="Gillis M."/>
            <person name="Haft D.H."/>
            <person name="Methe B."/>
            <person name="Sutton G."/>
            <person name="Nelson K.E."/>
        </authorList>
    </citation>
    <scope>NUCLEOTIDE SEQUENCE [LARGE SCALE GENOMIC DNA]</scope>
    <source>
        <strain evidence="2 3">F0067</strain>
    </source>
</reference>
<dbReference type="GO" id="GO:0004180">
    <property type="term" value="F:carboxypeptidase activity"/>
    <property type="evidence" value="ECO:0007669"/>
    <property type="project" value="UniProtKB-KW"/>
</dbReference>
<keyword evidence="2" id="KW-0645">Protease</keyword>
<evidence type="ECO:0000259" key="1">
    <source>
        <dbReference type="Pfam" id="PF13539"/>
    </source>
</evidence>
<dbReference type="Gene3D" id="3.30.1380.10">
    <property type="match status" value="1"/>
</dbReference>
<evidence type="ECO:0000313" key="3">
    <source>
        <dbReference type="Proteomes" id="UP000016648"/>
    </source>
</evidence>
<keyword evidence="2" id="KW-0121">Carboxypeptidase</keyword>
<name>U2P587_9BACT</name>
<keyword evidence="3" id="KW-1185">Reference proteome</keyword>
<accession>U2P587</accession>
<protein>
    <submittedName>
        <fullName evidence="2">Serine-type D-Ala-D-Ala carboxypeptidase</fullName>
    </submittedName>
</protein>
<organism evidence="2 3">
    <name type="scientific">Segatella baroniae F0067</name>
    <dbReference type="NCBI Taxonomy" id="1115809"/>
    <lineage>
        <taxon>Bacteria</taxon>
        <taxon>Pseudomonadati</taxon>
        <taxon>Bacteroidota</taxon>
        <taxon>Bacteroidia</taxon>
        <taxon>Bacteroidales</taxon>
        <taxon>Prevotellaceae</taxon>
        <taxon>Segatella</taxon>
    </lineage>
</organism>
<dbReference type="EMBL" id="AWEY01000032">
    <property type="protein sequence ID" value="ERK38884.1"/>
    <property type="molecule type" value="Genomic_DNA"/>
</dbReference>
<dbReference type="InterPro" id="IPR039561">
    <property type="entry name" value="Peptidase_M15C"/>
</dbReference>
<dbReference type="AlphaFoldDB" id="U2P587"/>
<sequence>MGRVAAPVFQSMPVPDTVFARMRGRSYPEGCPVKRSELRYLRVSHCDLAGNMRVGELVCNVKIARELLTIFKQLFEMRYPIASLRLIDDFNADDEQSMQANNSSCFCYRKVKGNGKLSAHARGMAVDLNPLYNPYCRRLKGGKTVVQPANARRYCDRIQDFPCKITSEDVACRLFKAHGFKWGGDWKSVKDYQHFEK</sequence>
<dbReference type="SUPFAM" id="SSF55166">
    <property type="entry name" value="Hedgehog/DD-peptidase"/>
    <property type="match status" value="1"/>
</dbReference>
<evidence type="ECO:0000313" key="2">
    <source>
        <dbReference type="EMBL" id="ERK38884.1"/>
    </source>
</evidence>
<dbReference type="Pfam" id="PF13539">
    <property type="entry name" value="Peptidase_M15_4"/>
    <property type="match status" value="1"/>
</dbReference>
<feature type="domain" description="Peptidase M15C" evidence="1">
    <location>
        <begin position="113"/>
        <end position="197"/>
    </location>
</feature>
<dbReference type="PATRIC" id="fig|1115809.3.peg.1699"/>